<organism evidence="1">
    <name type="scientific">marine sediment metagenome</name>
    <dbReference type="NCBI Taxonomy" id="412755"/>
    <lineage>
        <taxon>unclassified sequences</taxon>
        <taxon>metagenomes</taxon>
        <taxon>ecological metagenomes</taxon>
    </lineage>
</organism>
<dbReference type="EMBL" id="LAZR01004078">
    <property type="protein sequence ID" value="KKN12007.1"/>
    <property type="molecule type" value="Genomic_DNA"/>
</dbReference>
<dbReference type="AlphaFoldDB" id="A0A0F9NJ33"/>
<evidence type="ECO:0000313" key="1">
    <source>
        <dbReference type="EMBL" id="KKN12007.1"/>
    </source>
</evidence>
<sequence length="94" mass="11002">MDKLKSQIYTMNRMIASLLRTQKEFNELRKVVLSVPPKTSGYRKVELLKILRLRKTREYRKGIIQCAVTFGIIDNSEWRQLFDEVSKGAPLSDL</sequence>
<proteinExistence type="predicted"/>
<name>A0A0F9NJ33_9ZZZZ</name>
<comment type="caution">
    <text evidence="1">The sequence shown here is derived from an EMBL/GenBank/DDBJ whole genome shotgun (WGS) entry which is preliminary data.</text>
</comment>
<reference evidence="1" key="1">
    <citation type="journal article" date="2015" name="Nature">
        <title>Complex archaea that bridge the gap between prokaryotes and eukaryotes.</title>
        <authorList>
            <person name="Spang A."/>
            <person name="Saw J.H."/>
            <person name="Jorgensen S.L."/>
            <person name="Zaremba-Niedzwiedzka K."/>
            <person name="Martijn J."/>
            <person name="Lind A.E."/>
            <person name="van Eijk R."/>
            <person name="Schleper C."/>
            <person name="Guy L."/>
            <person name="Ettema T.J."/>
        </authorList>
    </citation>
    <scope>NUCLEOTIDE SEQUENCE</scope>
</reference>
<gene>
    <name evidence="1" type="ORF">LCGC14_1020750</name>
</gene>
<accession>A0A0F9NJ33</accession>
<protein>
    <submittedName>
        <fullName evidence="1">Uncharacterized protein</fullName>
    </submittedName>
</protein>